<dbReference type="PANTHER" id="PTHR34385:SF1">
    <property type="entry name" value="PEPTIDOGLYCAN L-ALANYL-D-GLUTAMATE ENDOPEPTIDASE CWLK"/>
    <property type="match status" value="1"/>
</dbReference>
<accession>A0A942UTN1</accession>
<keyword evidence="2" id="KW-0732">Signal</keyword>
<dbReference type="PROSITE" id="PS51257">
    <property type="entry name" value="PROKAR_LIPOPROTEIN"/>
    <property type="match status" value="1"/>
</dbReference>
<dbReference type="InterPro" id="IPR058193">
    <property type="entry name" value="VanY/YodJ_core_dom"/>
</dbReference>
<name>A0A942UTN1_9FIRM</name>
<dbReference type="GO" id="GO:0006508">
    <property type="term" value="P:proteolysis"/>
    <property type="evidence" value="ECO:0007669"/>
    <property type="project" value="InterPro"/>
</dbReference>
<dbReference type="CDD" id="cd14852">
    <property type="entry name" value="LD-carboxypeptidase"/>
    <property type="match status" value="1"/>
</dbReference>
<feature type="domain" description="D-alanyl-D-alanine carboxypeptidase-like core" evidence="3">
    <location>
        <begin position="121"/>
        <end position="248"/>
    </location>
</feature>
<dbReference type="InterPro" id="IPR009045">
    <property type="entry name" value="Zn_M74/Hedgehog-like"/>
</dbReference>
<dbReference type="EMBL" id="WSFT01000031">
    <property type="protein sequence ID" value="MBS4538363.1"/>
    <property type="molecule type" value="Genomic_DNA"/>
</dbReference>
<organism evidence="4 5">
    <name type="scientific">Anaeromonas frigoriresistens</name>
    <dbReference type="NCBI Taxonomy" id="2683708"/>
    <lineage>
        <taxon>Bacteria</taxon>
        <taxon>Bacillati</taxon>
        <taxon>Bacillota</taxon>
        <taxon>Tissierellia</taxon>
        <taxon>Tissierellales</taxon>
        <taxon>Thermohalobacteraceae</taxon>
        <taxon>Anaeromonas</taxon>
    </lineage>
</organism>
<dbReference type="GO" id="GO:0008233">
    <property type="term" value="F:peptidase activity"/>
    <property type="evidence" value="ECO:0007669"/>
    <property type="project" value="InterPro"/>
</dbReference>
<evidence type="ECO:0000256" key="1">
    <source>
        <dbReference type="SAM" id="MobiDB-lite"/>
    </source>
</evidence>
<evidence type="ECO:0000259" key="3">
    <source>
        <dbReference type="Pfam" id="PF02557"/>
    </source>
</evidence>
<comment type="caution">
    <text evidence="4">The sequence shown here is derived from an EMBL/GenBank/DDBJ whole genome shotgun (WGS) entry which is preliminary data.</text>
</comment>
<evidence type="ECO:0000313" key="5">
    <source>
        <dbReference type="Proteomes" id="UP000724672"/>
    </source>
</evidence>
<keyword evidence="5" id="KW-1185">Reference proteome</keyword>
<dbReference type="RefSeq" id="WP_203366287.1">
    <property type="nucleotide sequence ID" value="NZ_WSFT01000031.1"/>
</dbReference>
<dbReference type="Gene3D" id="3.30.1380.10">
    <property type="match status" value="1"/>
</dbReference>
<dbReference type="AlphaFoldDB" id="A0A942UTN1"/>
<dbReference type="PANTHER" id="PTHR34385">
    <property type="entry name" value="D-ALANYL-D-ALANINE CARBOXYPEPTIDASE"/>
    <property type="match status" value="1"/>
</dbReference>
<dbReference type="Proteomes" id="UP000724672">
    <property type="component" value="Unassembled WGS sequence"/>
</dbReference>
<evidence type="ECO:0000313" key="4">
    <source>
        <dbReference type="EMBL" id="MBS4538363.1"/>
    </source>
</evidence>
<dbReference type="InterPro" id="IPR003709">
    <property type="entry name" value="VanY-like_core_dom"/>
</dbReference>
<protein>
    <submittedName>
        <fullName evidence="4">M15 family metallopeptidase</fullName>
    </submittedName>
</protein>
<sequence>MKKLLMMISILVFISISGCGIVDNDTNDIEDTPKEEEPEEPNDKDDKDQANNEDKEPVEKEPYLESTIRTDSDGKNIVTNPSDIIVLVNKNRNLPSDYEPEDLISPGTPFRQGQDSPVRFMREEAGLALREMFAAGEEAGFIYYGRSGYRSYQIQQILFNNYAEAHGEEAANKFSARPGQSEHQTGLVMDITSEVANFDLTEEFGETEDGKWLQENAHRFGFILRYPKGKEDITGYQYEPWHYRYVGKEMAKEVYELDVTLEEYFKDYYN</sequence>
<feature type="region of interest" description="Disordered" evidence="1">
    <location>
        <begin position="22"/>
        <end position="75"/>
    </location>
</feature>
<feature type="compositionally biased region" description="Basic and acidic residues" evidence="1">
    <location>
        <begin position="44"/>
        <end position="74"/>
    </location>
</feature>
<proteinExistence type="predicted"/>
<feature type="chain" id="PRO_5038431310" evidence="2">
    <location>
        <begin position="20"/>
        <end position="270"/>
    </location>
</feature>
<gene>
    <name evidence="4" type="ORF">GOQ27_07795</name>
</gene>
<dbReference type="InterPro" id="IPR052179">
    <property type="entry name" value="DD-CPase-like"/>
</dbReference>
<dbReference type="SUPFAM" id="SSF55166">
    <property type="entry name" value="Hedgehog/DD-peptidase"/>
    <property type="match status" value="1"/>
</dbReference>
<evidence type="ECO:0000256" key="2">
    <source>
        <dbReference type="SAM" id="SignalP"/>
    </source>
</evidence>
<dbReference type="Pfam" id="PF02557">
    <property type="entry name" value="VanY"/>
    <property type="match status" value="1"/>
</dbReference>
<reference evidence="4" key="1">
    <citation type="submission" date="2019-12" db="EMBL/GenBank/DDBJ databases">
        <title>Clostridiaceae gen. nov. sp. nov., isolated from sediment in Xinjiang, China.</title>
        <authorList>
            <person name="Zhang R."/>
        </authorList>
    </citation>
    <scope>NUCLEOTIDE SEQUENCE</scope>
    <source>
        <strain evidence="4">D2Q-11</strain>
    </source>
</reference>
<feature type="signal peptide" evidence="2">
    <location>
        <begin position="1"/>
        <end position="19"/>
    </location>
</feature>
<feature type="compositionally biased region" description="Acidic residues" evidence="1">
    <location>
        <begin position="25"/>
        <end position="43"/>
    </location>
</feature>